<evidence type="ECO:0000259" key="6">
    <source>
        <dbReference type="SMART" id="SM00181"/>
    </source>
</evidence>
<gene>
    <name evidence="7" type="ORF">GSPATT00037604001</name>
</gene>
<dbReference type="SMART" id="SM00181">
    <property type="entry name" value="EGF"/>
    <property type="match status" value="12"/>
</dbReference>
<keyword evidence="4" id="KW-0472">Membrane</keyword>
<evidence type="ECO:0000256" key="3">
    <source>
        <dbReference type="ARBA" id="ARBA00023157"/>
    </source>
</evidence>
<dbReference type="Proteomes" id="UP000000600">
    <property type="component" value="Unassembled WGS sequence"/>
</dbReference>
<reference evidence="7 8" key="1">
    <citation type="journal article" date="2006" name="Nature">
        <title>Global trends of whole-genome duplications revealed by the ciliate Paramecium tetraurelia.</title>
        <authorList>
            <consortium name="Genoscope"/>
            <person name="Aury J.-M."/>
            <person name="Jaillon O."/>
            <person name="Duret L."/>
            <person name="Noel B."/>
            <person name="Jubin C."/>
            <person name="Porcel B.M."/>
            <person name="Segurens B."/>
            <person name="Daubin V."/>
            <person name="Anthouard V."/>
            <person name="Aiach N."/>
            <person name="Arnaiz O."/>
            <person name="Billaut A."/>
            <person name="Beisson J."/>
            <person name="Blanc I."/>
            <person name="Bouhouche K."/>
            <person name="Camara F."/>
            <person name="Duharcourt S."/>
            <person name="Guigo R."/>
            <person name="Gogendeau D."/>
            <person name="Katinka M."/>
            <person name="Keller A.-M."/>
            <person name="Kissmehl R."/>
            <person name="Klotz C."/>
            <person name="Koll F."/>
            <person name="Le Moue A."/>
            <person name="Lepere C."/>
            <person name="Malinsky S."/>
            <person name="Nowacki M."/>
            <person name="Nowak J.K."/>
            <person name="Plattner H."/>
            <person name="Poulain J."/>
            <person name="Ruiz F."/>
            <person name="Serrano V."/>
            <person name="Zagulski M."/>
            <person name="Dessen P."/>
            <person name="Betermier M."/>
            <person name="Weissenbach J."/>
            <person name="Scarpelli C."/>
            <person name="Schachter V."/>
            <person name="Sperling L."/>
            <person name="Meyer E."/>
            <person name="Cohen J."/>
            <person name="Wincker P."/>
        </authorList>
    </citation>
    <scope>NUCLEOTIDE SEQUENCE [LARGE SCALE GENOMIC DNA]</scope>
    <source>
        <strain evidence="7 8">Stock d4-2</strain>
    </source>
</reference>
<dbReference type="Gene3D" id="2.10.220.10">
    <property type="entry name" value="Hormone Receptor, Insulin-like Growth Factor Receptor 1, Chain A, domain 2"/>
    <property type="match status" value="1"/>
</dbReference>
<dbReference type="InterPro" id="IPR006212">
    <property type="entry name" value="Furin_repeat"/>
</dbReference>
<feature type="domain" description="EGF-like" evidence="6">
    <location>
        <begin position="1114"/>
        <end position="1149"/>
    </location>
</feature>
<feature type="transmembrane region" description="Helical" evidence="4">
    <location>
        <begin position="2106"/>
        <end position="2127"/>
    </location>
</feature>
<dbReference type="OrthoDB" id="313494at2759"/>
<feature type="domain" description="EGF-like" evidence="6">
    <location>
        <begin position="863"/>
        <end position="906"/>
    </location>
</feature>
<dbReference type="PANTHER" id="PTHR38934:SF6">
    <property type="entry name" value="CHROMOSOME UNDETERMINED SCAFFOLD_176, WHOLE GENOME SHOTGUN SEQUENCE"/>
    <property type="match status" value="1"/>
</dbReference>
<keyword evidence="4" id="KW-0812">Transmembrane</keyword>
<dbReference type="eggNOG" id="KOG3525">
    <property type="taxonomic scope" value="Eukaryota"/>
</dbReference>
<dbReference type="Pfam" id="PF13948">
    <property type="entry name" value="DUF4215"/>
    <property type="match status" value="11"/>
</dbReference>
<accession>A0CEF0</accession>
<feature type="domain" description="EGF-like" evidence="6">
    <location>
        <begin position="820"/>
        <end position="862"/>
    </location>
</feature>
<feature type="domain" description="EGF-like" evidence="6">
    <location>
        <begin position="1498"/>
        <end position="1531"/>
    </location>
</feature>
<dbReference type="STRING" id="5888.A0CEF0"/>
<feature type="transmembrane region" description="Helical" evidence="4">
    <location>
        <begin position="2204"/>
        <end position="2223"/>
    </location>
</feature>
<dbReference type="NCBIfam" id="TIGR02232">
    <property type="entry name" value="myxo_disulf_rpt"/>
    <property type="match status" value="4"/>
</dbReference>
<evidence type="ECO:0000256" key="4">
    <source>
        <dbReference type="SAM" id="Phobius"/>
    </source>
</evidence>
<feature type="signal peptide" evidence="5">
    <location>
        <begin position="1"/>
        <end position="18"/>
    </location>
</feature>
<keyword evidence="1 5" id="KW-0732">Signal</keyword>
<dbReference type="GeneID" id="5022349"/>
<dbReference type="KEGG" id="ptm:GSPATT00037604001"/>
<feature type="domain" description="EGF-like" evidence="6">
    <location>
        <begin position="1677"/>
        <end position="1709"/>
    </location>
</feature>
<feature type="domain" description="EGF-like" evidence="6">
    <location>
        <begin position="1241"/>
        <end position="1273"/>
    </location>
</feature>
<protein>
    <recommendedName>
        <fullName evidence="6">EGF-like domain-containing protein</fullName>
    </recommendedName>
</protein>
<keyword evidence="4" id="KW-1133">Transmembrane helix</keyword>
<keyword evidence="3" id="KW-1015">Disulfide bond</keyword>
<dbReference type="InterPro" id="IPR009030">
    <property type="entry name" value="Growth_fac_rcpt_cys_sf"/>
</dbReference>
<evidence type="ECO:0000256" key="1">
    <source>
        <dbReference type="ARBA" id="ARBA00022729"/>
    </source>
</evidence>
<dbReference type="SMART" id="SM00261">
    <property type="entry name" value="FU"/>
    <property type="match status" value="11"/>
</dbReference>
<sequence>MQFLLIIIVLTYVEVLYCQWQNNLALLTSNTLFTQQTGPYASQQSGTFLQFNTQITAYFITCTNPKTSYITLNSQYPSVETDQNYFLQSGYFVAFDLFFKSTWDIQVIRFKFGSFEYQYIYYEPSDHPLTYKFCDNKIVDVKTVNFSITTTNYEKIQFIFSYFNIGWVSIRNFYISSFNCYPSCSSCSGSGFNECTDCYFQTPTNGICPSCPTNQYYAKHIGCKPICDIGSSLIKKGFCQNYPTQSFISTQFTPNVSSPENMKWSLILDPLHVDNTLLPNIYVNYQYIYGIFKYHSGVNRFINELSSNYSTYLIGFKITLITFNDIPLGCGIQININNTYYGSISRNDQGIQAHQLSIYETSDFGSYPTYSSVKKYVLVTYYDIPKNPLLFSAVGNFSDNSAGWGIMQVQATSGYCPQFCKLCEVPFKCKTCNSGYYYYKDGTCISSCSLPYQKIVDSYCQDYDDETPYSMFLVQEYINTANDPEQYSQYTLISKNGINFLKGLDIYYSYWQSYRVFGGPFVWAQAKFKRVHNILDPHHSLTIAFYILYGPTFPSNGYFIYTIENKSPVYKSSSNAQSDYSDGSKYDKVYERISHNTNTLTIYWECYGLNNEPIEAYCGFYNYYIAVHKCKPYCLQCSDQNTCTQWNSTYDQNIVKFSQAECDIHEYYDKEQVRCIQCPIPCLYCRSKLDCLSCQPTYTLSKLGCTCKQNQYEQSNQCYDCPIECNQCLSQTYCIECLISNNRQLQNGQCICIDGYYPIISNPQCLLCHQLCQTCTGPTSNECLTCKNILNIEQIGTTCKCSIGLYYKDSTQTCSNCHSSCQSCFSSAINGCLTCNLSLQRILKGLKCECKPGYYEVNDICINCPNTEDNSLTQCYKLCNNNQQIWHTTICSSCDGGFQLQYGECQPICGDSQIKGYEQCEHNNNVVDDLCYNCQYQCPAHCLTCDQSTNLPCPDICGDGYITGIEECEDGNAIQYDGCYHCKFQCQPSCTKCIKGECQECGTVGWFIDPAVTPQQCKERCGDSLIVGIEQCDDANTSDADGCKDCKYFCRIGCSSCDYSTGSCLSCEFPGFAPYYYFCTNICGDGLVVTDPYGYYYEQCDDANTSNYDGCSSWCQFQCQPSYICTNCVNNRCETCAQYYQLSENKICIPICGDQQQLFDENCEDSFILPYKGCQNCIPKCQSSCIDCDNNGKGCLACQFGYERIDNLCFSICGDQIVTDDEQCDDGNFKLADGCHFCQFSCQDSCGNCISGLCYNCLDGYQLIQNKCHPICEDAILRNDEQCEIIDQSISEGCVNCQFKCDVNCQICLFGMCQLCQVGFHMPPDGQSCQRDYQQQDIQLEYCKLQIGNACKQCEDFAQLNQITKTCSVNLQYKKCMKNCKLCLDQICLECYTGYYGFKCIPQLGDGIVVEEEICFDQNNYDTIECYSKCDVNCISCIIGICDLCLQGFYLFNNKCIPNIITNILYVNDDLDLCGDYKLSINEECEDGNTYPFDGCYQCKFQCDVNCINCQFGKCESCNSGYILNNNYMCEPECGDGIVIPFTSEQCDEEDEGCLNCQFYCQPYCLQCNVHQCFQCFNGFSINQNECIPVCGDGILLSDFEECDDQNDEQFDGCFECRFQCQQNCEICEEGNCLREFCYDGTYWLKDQCQAICGDKIIAGDEQCDDGNQIQYDGCHNCQFQCNQQCNICEEGICLECIIDYALIDALCVLNQKKLINNTNPGSFNNNSSINSNGNSNNNKNNTINSNGVKQQESVLESNEICRDSECAYSKKPNMKLTYNYQQFSYQYVDISFDQEIKFSDSVIKQQELFNISILDLEPKDYNITVNTIQEVSFDLQNAFYQVVVEIFPQLVNRPILFISLNQEVINSNNQTLQENNQTITLYIPKVISESIKSTSIKAQQSNKAFMIGAICLCVISLISGESSVFVETLNVLQYQSYLRFINIEYPENLFIYFQAQDLLSITSYLQFFQLDDYLDFITRKEQQYVDLKGKFKEYNIEADLFTNIFPQMIQFLGLITLLRFTKKIHNLLFKLLQYKKVIYYIQTTKSKILMAIINFILYLGKSVKQLIRIRYLFNCDQIRQLIYLNSWDLIFKVILQLNYNRIDNIRSILTTVFAALIFLYYFYFLLQSFKQCSDIYNKNTKAKLEIKFITLDMCRTIFFHIVLILFQDQQFLQCLLLSVSSLCQCCLLYKYKRCSKWDKITSILIEAILTVFSLSLFFYIEIEQVYISYENKVTLGFIHMNLLILSLAIVLAKQLIPKIINICKFLFQQKKPKVATEILFF</sequence>
<dbReference type="PANTHER" id="PTHR38934">
    <property type="entry name" value="HYPHALLY REGULATED CELL WALL PROTEIN 1"/>
    <property type="match status" value="1"/>
</dbReference>
<dbReference type="InterPro" id="IPR000742">
    <property type="entry name" value="EGF"/>
</dbReference>
<evidence type="ECO:0000313" key="7">
    <source>
        <dbReference type="EMBL" id="CAK69167.1"/>
    </source>
</evidence>
<feature type="transmembrane region" description="Helical" evidence="4">
    <location>
        <begin position="2039"/>
        <end position="2061"/>
    </location>
</feature>
<feature type="domain" description="EGF-like" evidence="6">
    <location>
        <begin position="1300"/>
        <end position="1330"/>
    </location>
</feature>
<name>A0CEF0_PARTE</name>
<dbReference type="OMA" id="RDSECAY"/>
<evidence type="ECO:0000256" key="2">
    <source>
        <dbReference type="ARBA" id="ARBA00022737"/>
    </source>
</evidence>
<evidence type="ECO:0000256" key="5">
    <source>
        <dbReference type="SAM" id="SignalP"/>
    </source>
</evidence>
<dbReference type="EMBL" id="CT868065">
    <property type="protein sequence ID" value="CAK69167.1"/>
    <property type="molecule type" value="Genomic_DNA"/>
</dbReference>
<feature type="domain" description="EGF-like" evidence="6">
    <location>
        <begin position="767"/>
        <end position="815"/>
    </location>
</feature>
<feature type="transmembrane region" description="Helical" evidence="4">
    <location>
        <begin position="2235"/>
        <end position="2253"/>
    </location>
</feature>
<feature type="domain" description="EGF-like" evidence="6">
    <location>
        <begin position="1425"/>
        <end position="1457"/>
    </location>
</feature>
<feature type="domain" description="EGF-like" evidence="6">
    <location>
        <begin position="1556"/>
        <end position="1588"/>
    </location>
</feature>
<dbReference type="InterPro" id="IPR011936">
    <property type="entry name" value="Myxo_disulph_rpt"/>
</dbReference>
<keyword evidence="8" id="KW-1185">Reference proteome</keyword>
<organism evidence="7 8">
    <name type="scientific">Paramecium tetraurelia</name>
    <dbReference type="NCBI Taxonomy" id="5888"/>
    <lineage>
        <taxon>Eukaryota</taxon>
        <taxon>Sar</taxon>
        <taxon>Alveolata</taxon>
        <taxon>Ciliophora</taxon>
        <taxon>Intramacronucleata</taxon>
        <taxon>Oligohymenophorea</taxon>
        <taxon>Peniculida</taxon>
        <taxon>Parameciidae</taxon>
        <taxon>Paramecium</taxon>
    </lineage>
</organism>
<feature type="domain" description="EGF-like" evidence="6">
    <location>
        <begin position="724"/>
        <end position="766"/>
    </location>
</feature>
<dbReference type="InParanoid" id="A0CEF0"/>
<keyword evidence="2" id="KW-0677">Repeat</keyword>
<evidence type="ECO:0000313" key="8">
    <source>
        <dbReference type="Proteomes" id="UP000000600"/>
    </source>
</evidence>
<dbReference type="SUPFAM" id="SSF57184">
    <property type="entry name" value="Growth factor receptor domain"/>
    <property type="match status" value="9"/>
</dbReference>
<feature type="chain" id="PRO_5002623541" description="EGF-like domain-containing protein" evidence="5">
    <location>
        <begin position="19"/>
        <end position="2282"/>
    </location>
</feature>
<dbReference type="RefSeq" id="XP_001436564.1">
    <property type="nucleotide sequence ID" value="XM_001436527.1"/>
</dbReference>
<dbReference type="HOGENOM" id="CLU_000581_1_0_1"/>
<feature type="domain" description="EGF-like" evidence="6">
    <location>
        <begin position="415"/>
        <end position="445"/>
    </location>
</feature>
<proteinExistence type="predicted"/>